<keyword evidence="2" id="KW-1185">Reference proteome</keyword>
<name>A0A495J2A4_9SPHI</name>
<dbReference type="EMBL" id="RBKU01000001">
    <property type="protein sequence ID" value="RKR82488.1"/>
    <property type="molecule type" value="Genomic_DNA"/>
</dbReference>
<reference evidence="1 2" key="1">
    <citation type="submission" date="2018-10" db="EMBL/GenBank/DDBJ databases">
        <title>Genomic Encyclopedia of Archaeal and Bacterial Type Strains, Phase II (KMG-II): from individual species to whole genera.</title>
        <authorList>
            <person name="Goeker M."/>
        </authorList>
    </citation>
    <scope>NUCLEOTIDE SEQUENCE [LARGE SCALE GENOMIC DNA]</scope>
    <source>
        <strain evidence="1 2">DSM 18602</strain>
    </source>
</reference>
<organism evidence="1 2">
    <name type="scientific">Mucilaginibacter gracilis</name>
    <dbReference type="NCBI Taxonomy" id="423350"/>
    <lineage>
        <taxon>Bacteria</taxon>
        <taxon>Pseudomonadati</taxon>
        <taxon>Bacteroidota</taxon>
        <taxon>Sphingobacteriia</taxon>
        <taxon>Sphingobacteriales</taxon>
        <taxon>Sphingobacteriaceae</taxon>
        <taxon>Mucilaginibacter</taxon>
    </lineage>
</organism>
<comment type="caution">
    <text evidence="1">The sequence shown here is derived from an EMBL/GenBank/DDBJ whole genome shotgun (WGS) entry which is preliminary data.</text>
</comment>
<gene>
    <name evidence="1" type="ORF">BDD43_2671</name>
</gene>
<sequence length="41" mass="4654">MESNTIEKLDFKYTAMKNLGALFAFLFLLTALVWSVVTNIV</sequence>
<accession>A0A495J2A4</accession>
<evidence type="ECO:0000313" key="1">
    <source>
        <dbReference type="EMBL" id="RKR82488.1"/>
    </source>
</evidence>
<evidence type="ECO:0000313" key="2">
    <source>
        <dbReference type="Proteomes" id="UP000268007"/>
    </source>
</evidence>
<dbReference type="Proteomes" id="UP000268007">
    <property type="component" value="Unassembled WGS sequence"/>
</dbReference>
<protein>
    <submittedName>
        <fullName evidence="1">Uncharacterized protein</fullName>
    </submittedName>
</protein>
<proteinExistence type="predicted"/>
<dbReference type="AlphaFoldDB" id="A0A495J2A4"/>
<dbReference type="RefSeq" id="WP_262707414.1">
    <property type="nucleotide sequence ID" value="NZ_RBKU01000001.1"/>
</dbReference>